<evidence type="ECO:0000313" key="5">
    <source>
        <dbReference type="Proteomes" id="UP000184474"/>
    </source>
</evidence>
<evidence type="ECO:0000256" key="2">
    <source>
        <dbReference type="SAM" id="SignalP"/>
    </source>
</evidence>
<protein>
    <recommendedName>
        <fullName evidence="3">DUF6089 domain-containing protein</fullName>
    </recommendedName>
</protein>
<dbReference type="STRING" id="156994.SAMN04488028_106206"/>
<proteinExistence type="predicted"/>
<feature type="signal peptide" evidence="2">
    <location>
        <begin position="1"/>
        <end position="27"/>
    </location>
</feature>
<dbReference type="AlphaFoldDB" id="A0A1M6TVV3"/>
<keyword evidence="5" id="KW-1185">Reference proteome</keyword>
<dbReference type="Gene3D" id="2.40.160.170">
    <property type="match status" value="1"/>
</dbReference>
<keyword evidence="2" id="KW-0732">Signal</keyword>
<feature type="domain" description="DUF6089" evidence="3">
    <location>
        <begin position="232"/>
        <end position="273"/>
    </location>
</feature>
<reference evidence="5" key="1">
    <citation type="submission" date="2016-11" db="EMBL/GenBank/DDBJ databases">
        <authorList>
            <person name="Varghese N."/>
            <person name="Submissions S."/>
        </authorList>
    </citation>
    <scope>NUCLEOTIDE SEQUENCE [LARGE SCALE GENOMIC DNA]</scope>
    <source>
        <strain evidence="5">DSM 26134</strain>
    </source>
</reference>
<dbReference type="PROSITE" id="PS51257">
    <property type="entry name" value="PROKAR_LIPOPROTEIN"/>
    <property type="match status" value="1"/>
</dbReference>
<sequence>MNFVMKNTLIVTLLLALFMSCIHDAEAQRRRKPRYSYQKKNNSKKYSNYRGGKVGYTNGGNSKYATIGISANMNNYFGDISNNNGRFSTDYKFIPDGFGITASKSLYPGIFARAGFNYGTIKASDYSTGSSDPDGDPNDYGRYQRNYHFKNSIKELSLGLEIDFFPTKGGAKNRFPINPYMYLGAAVFHHAPKAKAPETDQAGNPTGHGGEWVDLQKIGTEGQYSDSLNLKPYSKFQFAIPLGLGVKIKLARNFDLNFEVGFRYLFTDYLDDIGGKYANLDYFGSDHLARALSERGGEGVALMENKPHDVPTTSTNTNLNVNDPSLQWDPNASSSYTHGWNYIPGTDRADASNKDFLVTTQIRLVYVLDKKGMARGKFR</sequence>
<gene>
    <name evidence="4" type="ORF">SAMN04488028_106206</name>
</gene>
<dbReference type="InterPro" id="IPR045743">
    <property type="entry name" value="DUF6089"/>
</dbReference>
<organism evidence="4 5">
    <name type="scientific">Reichenbachiella agariperforans</name>
    <dbReference type="NCBI Taxonomy" id="156994"/>
    <lineage>
        <taxon>Bacteria</taxon>
        <taxon>Pseudomonadati</taxon>
        <taxon>Bacteroidota</taxon>
        <taxon>Cytophagia</taxon>
        <taxon>Cytophagales</taxon>
        <taxon>Reichenbachiellaceae</taxon>
        <taxon>Reichenbachiella</taxon>
    </lineage>
</organism>
<feature type="domain" description="DUF6089" evidence="3">
    <location>
        <begin position="63"/>
        <end position="190"/>
    </location>
</feature>
<accession>A0A1M6TVV3</accession>
<evidence type="ECO:0000313" key="4">
    <source>
        <dbReference type="EMBL" id="SHK61152.1"/>
    </source>
</evidence>
<dbReference type="Pfam" id="PF19573">
    <property type="entry name" value="DUF6089"/>
    <property type="match status" value="2"/>
</dbReference>
<feature type="chain" id="PRO_5012319460" description="DUF6089 domain-containing protein" evidence="2">
    <location>
        <begin position="28"/>
        <end position="379"/>
    </location>
</feature>
<dbReference type="Proteomes" id="UP000184474">
    <property type="component" value="Unassembled WGS sequence"/>
</dbReference>
<name>A0A1M6TVV3_REIAG</name>
<feature type="region of interest" description="Disordered" evidence="1">
    <location>
        <begin position="30"/>
        <end position="50"/>
    </location>
</feature>
<evidence type="ECO:0000259" key="3">
    <source>
        <dbReference type="Pfam" id="PF19573"/>
    </source>
</evidence>
<dbReference type="EMBL" id="FRAA01000006">
    <property type="protein sequence ID" value="SHK61152.1"/>
    <property type="molecule type" value="Genomic_DNA"/>
</dbReference>
<evidence type="ECO:0000256" key="1">
    <source>
        <dbReference type="SAM" id="MobiDB-lite"/>
    </source>
</evidence>
<feature type="compositionally biased region" description="Low complexity" evidence="1">
    <location>
        <begin position="35"/>
        <end position="49"/>
    </location>
</feature>